<evidence type="ECO:0000313" key="2">
    <source>
        <dbReference type="EMBL" id="MCQ8773097.1"/>
    </source>
</evidence>
<dbReference type="RefSeq" id="WP_256791211.1">
    <property type="nucleotide sequence ID" value="NZ_JANIID010000027.1"/>
</dbReference>
<keyword evidence="3" id="KW-1185">Reference proteome</keyword>
<evidence type="ECO:0000256" key="1">
    <source>
        <dbReference type="SAM" id="Phobius"/>
    </source>
</evidence>
<dbReference type="AlphaFoldDB" id="A0A9X2RNL7"/>
<dbReference type="EMBL" id="JANIID010000027">
    <property type="protein sequence ID" value="MCQ8773097.1"/>
    <property type="molecule type" value="Genomic_DNA"/>
</dbReference>
<keyword evidence="1" id="KW-0812">Transmembrane</keyword>
<dbReference type="Proteomes" id="UP001142374">
    <property type="component" value="Unassembled WGS sequence"/>
</dbReference>
<comment type="caution">
    <text evidence="2">The sequence shown here is derived from an EMBL/GenBank/DDBJ whole genome shotgun (WGS) entry which is preliminary data.</text>
</comment>
<accession>A0A9X2RNL7</accession>
<feature type="transmembrane region" description="Helical" evidence="1">
    <location>
        <begin position="20"/>
        <end position="37"/>
    </location>
</feature>
<proteinExistence type="predicted"/>
<protein>
    <submittedName>
        <fullName evidence="2">Uncharacterized protein</fullName>
    </submittedName>
</protein>
<reference evidence="2" key="1">
    <citation type="submission" date="2022-06" db="EMBL/GenBank/DDBJ databases">
        <title>WGS of actinobacteria.</title>
        <authorList>
            <person name="Thawai C."/>
        </authorList>
    </citation>
    <scope>NUCLEOTIDE SEQUENCE</scope>
    <source>
        <strain evidence="2">AA8</strain>
    </source>
</reference>
<keyword evidence="1" id="KW-0472">Membrane</keyword>
<organism evidence="2 3">
    <name type="scientific">Streptomyces telluris</name>
    <dbReference type="NCBI Taxonomy" id="2720021"/>
    <lineage>
        <taxon>Bacteria</taxon>
        <taxon>Bacillati</taxon>
        <taxon>Actinomycetota</taxon>
        <taxon>Actinomycetes</taxon>
        <taxon>Kitasatosporales</taxon>
        <taxon>Streptomycetaceae</taxon>
        <taxon>Streptomyces</taxon>
    </lineage>
</organism>
<name>A0A9X2RNL7_9ACTN</name>
<sequence>MSDGYKDVKAAAKDARKNIWNMWLFAGVVAVAVAWFTDDDSVMGTIADFVAKWGWIPSTIIAA</sequence>
<gene>
    <name evidence="2" type="ORF">NQU55_25515</name>
</gene>
<keyword evidence="1" id="KW-1133">Transmembrane helix</keyword>
<evidence type="ECO:0000313" key="3">
    <source>
        <dbReference type="Proteomes" id="UP001142374"/>
    </source>
</evidence>